<organism evidence="1 2">
    <name type="scientific">Tolypocladium paradoxum</name>
    <dbReference type="NCBI Taxonomy" id="94208"/>
    <lineage>
        <taxon>Eukaryota</taxon>
        <taxon>Fungi</taxon>
        <taxon>Dikarya</taxon>
        <taxon>Ascomycota</taxon>
        <taxon>Pezizomycotina</taxon>
        <taxon>Sordariomycetes</taxon>
        <taxon>Hypocreomycetidae</taxon>
        <taxon>Hypocreales</taxon>
        <taxon>Ophiocordycipitaceae</taxon>
        <taxon>Tolypocladium</taxon>
    </lineage>
</organism>
<sequence>MAILFADGNGDELCNTVASTGTVSTTMVASWQDRYQITGTTQTFVAGQPVLPPQGAINTISFSSLEPITYQQEYVMPAWGNCAVRDNQSLPKSSFGLKKYSRKQ</sequence>
<evidence type="ECO:0000313" key="1">
    <source>
        <dbReference type="EMBL" id="POR33688.1"/>
    </source>
</evidence>
<accession>A0A2S4KU23</accession>
<name>A0A2S4KU23_9HYPO</name>
<gene>
    <name evidence="1" type="ORF">TPAR_06089</name>
</gene>
<reference evidence="1 2" key="1">
    <citation type="submission" date="2018-01" db="EMBL/GenBank/DDBJ databases">
        <title>Harnessing the power of phylogenomics to disentangle the directionality and signatures of interkingdom host jumping in the parasitic fungal genus Tolypocladium.</title>
        <authorList>
            <person name="Quandt C.A."/>
            <person name="Patterson W."/>
            <person name="Spatafora J.W."/>
        </authorList>
    </citation>
    <scope>NUCLEOTIDE SEQUENCE [LARGE SCALE GENOMIC DNA]</scope>
    <source>
        <strain evidence="1 2">NRBC 100945</strain>
    </source>
</reference>
<evidence type="ECO:0000313" key="2">
    <source>
        <dbReference type="Proteomes" id="UP000237481"/>
    </source>
</evidence>
<comment type="caution">
    <text evidence="1">The sequence shown here is derived from an EMBL/GenBank/DDBJ whole genome shotgun (WGS) entry which is preliminary data.</text>
</comment>
<proteinExistence type="predicted"/>
<dbReference type="EMBL" id="PKSG01000658">
    <property type="protein sequence ID" value="POR33688.1"/>
    <property type="molecule type" value="Genomic_DNA"/>
</dbReference>
<dbReference type="AlphaFoldDB" id="A0A2S4KU23"/>
<dbReference type="Proteomes" id="UP000237481">
    <property type="component" value="Unassembled WGS sequence"/>
</dbReference>
<protein>
    <submittedName>
        <fullName evidence="1">Uncharacterized protein</fullName>
    </submittedName>
</protein>
<keyword evidence="2" id="KW-1185">Reference proteome</keyword>